<keyword evidence="2 7" id="KW-0349">Heme</keyword>
<evidence type="ECO:0000256" key="5">
    <source>
        <dbReference type="ARBA" id="ARBA00023004"/>
    </source>
</evidence>
<organism evidence="8 9">
    <name type="scientific">Pendulispora albinea</name>
    <dbReference type="NCBI Taxonomy" id="2741071"/>
    <lineage>
        <taxon>Bacteria</taxon>
        <taxon>Pseudomonadati</taxon>
        <taxon>Myxococcota</taxon>
        <taxon>Myxococcia</taxon>
        <taxon>Myxococcales</taxon>
        <taxon>Sorangiineae</taxon>
        <taxon>Pendulisporaceae</taxon>
        <taxon>Pendulispora</taxon>
    </lineage>
</organism>
<dbReference type="Pfam" id="PF00067">
    <property type="entry name" value="p450"/>
    <property type="match status" value="1"/>
</dbReference>
<keyword evidence="3 7" id="KW-0479">Metal-binding</keyword>
<dbReference type="Proteomes" id="UP001370348">
    <property type="component" value="Chromosome"/>
</dbReference>
<protein>
    <submittedName>
        <fullName evidence="8">Cytochrome P450</fullName>
    </submittedName>
</protein>
<evidence type="ECO:0000256" key="3">
    <source>
        <dbReference type="ARBA" id="ARBA00022723"/>
    </source>
</evidence>
<gene>
    <name evidence="8" type="ORF">LZC94_33215</name>
</gene>
<evidence type="ECO:0000313" key="9">
    <source>
        <dbReference type="Proteomes" id="UP001370348"/>
    </source>
</evidence>
<dbReference type="PRINTS" id="PR00463">
    <property type="entry name" value="EP450I"/>
</dbReference>
<comment type="similarity">
    <text evidence="1 7">Belongs to the cytochrome P450 family.</text>
</comment>
<accession>A0ABZ2LP60</accession>
<dbReference type="InterPro" id="IPR036396">
    <property type="entry name" value="Cyt_P450_sf"/>
</dbReference>
<reference evidence="8 9" key="1">
    <citation type="submission" date="2021-12" db="EMBL/GenBank/DDBJ databases">
        <title>Discovery of the Pendulisporaceae a myxobacterial family with distinct sporulation behavior and unique specialized metabolism.</title>
        <authorList>
            <person name="Garcia R."/>
            <person name="Popoff A."/>
            <person name="Bader C.D."/>
            <person name="Loehr J."/>
            <person name="Walesch S."/>
            <person name="Walt C."/>
            <person name="Boldt J."/>
            <person name="Bunk B."/>
            <person name="Haeckl F.J.F.P.J."/>
            <person name="Gunesch A.P."/>
            <person name="Birkelbach J."/>
            <person name="Nuebel U."/>
            <person name="Pietschmann T."/>
            <person name="Bach T."/>
            <person name="Mueller R."/>
        </authorList>
    </citation>
    <scope>NUCLEOTIDE SEQUENCE [LARGE SCALE GENOMIC DNA]</scope>
    <source>
        <strain evidence="8 9">MSr11954</strain>
    </source>
</reference>
<evidence type="ECO:0000256" key="6">
    <source>
        <dbReference type="ARBA" id="ARBA00023033"/>
    </source>
</evidence>
<dbReference type="RefSeq" id="WP_394822318.1">
    <property type="nucleotide sequence ID" value="NZ_CP089984.1"/>
</dbReference>
<dbReference type="PROSITE" id="PS00086">
    <property type="entry name" value="CYTOCHROME_P450"/>
    <property type="match status" value="1"/>
</dbReference>
<sequence>MTTATPPVSRPVSRGASLPLAPLVPGEPVIGQLRNLQSRRLTFFTQTMLAYRDIARFRVLNLSAHLVIHPDGVRHMLQENAKNYTKETRGFRQLRLVLGNGLVTSDGEFWLRQRRIAQPAFHKTKISGFADTMVRAAVDLAGVWEAQARRGASLDVAQEMMRVTLRIAGETLLSTDVTGDANSIGASLTSLLANANRRITAPLDLPLHWPTPANVRFRRELRVIDTVVGRIIAERRACPGEKPADLLSMLMDARDESAAPGSEAGMTNEQLRDEVMTMFLAGHETTANALAWTFYCLSKHPSAQRQLTEELDLVLNGRTPALDDVPKLAFTQMVIKESMRLYPPAWAASRRAIDDDALCGYRVPAGDIVFFSPYATHRHPDFWENPEGFDPFRFTPEQEAKRPKFAFLPFGGGPRICIGNAFAMLEVTLVLATLAQRFQLDLVPGTKVEPEPQITLRPRHGLPMTLRRRERVAGA</sequence>
<keyword evidence="6 7" id="KW-0503">Monooxygenase</keyword>
<dbReference type="CDD" id="cd20620">
    <property type="entry name" value="CYP132-like"/>
    <property type="match status" value="1"/>
</dbReference>
<keyword evidence="9" id="KW-1185">Reference proteome</keyword>
<evidence type="ECO:0000256" key="4">
    <source>
        <dbReference type="ARBA" id="ARBA00023002"/>
    </source>
</evidence>
<dbReference type="PANTHER" id="PTHR24291:SF50">
    <property type="entry name" value="BIFUNCTIONAL ALBAFLAVENONE MONOOXYGENASE_TERPENE SYNTHASE"/>
    <property type="match status" value="1"/>
</dbReference>
<dbReference type="EMBL" id="CP089984">
    <property type="protein sequence ID" value="WXB12698.1"/>
    <property type="molecule type" value="Genomic_DNA"/>
</dbReference>
<name>A0ABZ2LP60_9BACT</name>
<dbReference type="InterPro" id="IPR002401">
    <property type="entry name" value="Cyt_P450_E_grp-I"/>
</dbReference>
<dbReference type="InterPro" id="IPR001128">
    <property type="entry name" value="Cyt_P450"/>
</dbReference>
<dbReference type="InterPro" id="IPR017972">
    <property type="entry name" value="Cyt_P450_CS"/>
</dbReference>
<proteinExistence type="inferred from homology"/>
<evidence type="ECO:0000256" key="7">
    <source>
        <dbReference type="RuleBase" id="RU000461"/>
    </source>
</evidence>
<evidence type="ECO:0000256" key="2">
    <source>
        <dbReference type="ARBA" id="ARBA00022617"/>
    </source>
</evidence>
<dbReference type="Gene3D" id="1.10.630.10">
    <property type="entry name" value="Cytochrome P450"/>
    <property type="match status" value="1"/>
</dbReference>
<dbReference type="InterPro" id="IPR050196">
    <property type="entry name" value="Cytochrome_P450_Monoox"/>
</dbReference>
<keyword evidence="5 7" id="KW-0408">Iron</keyword>
<dbReference type="SUPFAM" id="SSF48264">
    <property type="entry name" value="Cytochrome P450"/>
    <property type="match status" value="1"/>
</dbReference>
<evidence type="ECO:0000313" key="8">
    <source>
        <dbReference type="EMBL" id="WXB12698.1"/>
    </source>
</evidence>
<evidence type="ECO:0000256" key="1">
    <source>
        <dbReference type="ARBA" id="ARBA00010617"/>
    </source>
</evidence>
<keyword evidence="4 7" id="KW-0560">Oxidoreductase</keyword>
<dbReference type="PRINTS" id="PR00385">
    <property type="entry name" value="P450"/>
</dbReference>
<dbReference type="PANTHER" id="PTHR24291">
    <property type="entry name" value="CYTOCHROME P450 FAMILY 4"/>
    <property type="match status" value="1"/>
</dbReference>